<organism evidence="2">
    <name type="scientific">Sporolactobacillus sp. Y61</name>
    <dbReference type="NCBI Taxonomy" id="3160863"/>
    <lineage>
        <taxon>Bacteria</taxon>
        <taxon>Bacillati</taxon>
        <taxon>Bacillota</taxon>
        <taxon>Bacilli</taxon>
        <taxon>Bacillales</taxon>
        <taxon>Sporolactobacillaceae</taxon>
        <taxon>Sporolactobacillus</taxon>
    </lineage>
</organism>
<dbReference type="RefSeq" id="WP_353949329.1">
    <property type="nucleotide sequence ID" value="NZ_CP159510.1"/>
</dbReference>
<keyword evidence="1" id="KW-0472">Membrane</keyword>
<dbReference type="AlphaFoldDB" id="A0AAU8IIT9"/>
<name>A0AAU8IIT9_9BACL</name>
<protein>
    <submittedName>
        <fullName evidence="2">DUF1850 domain-containing protein</fullName>
    </submittedName>
</protein>
<reference evidence="2" key="1">
    <citation type="submission" date="2024-06" db="EMBL/GenBank/DDBJ databases">
        <authorList>
            <person name="Fan A."/>
            <person name="Zhang F.Y."/>
            <person name="Zhang L."/>
        </authorList>
    </citation>
    <scope>NUCLEOTIDE SEQUENCE</scope>
    <source>
        <strain evidence="2">Y61</strain>
    </source>
</reference>
<keyword evidence="1" id="KW-1133">Transmembrane helix</keyword>
<evidence type="ECO:0000256" key="1">
    <source>
        <dbReference type="SAM" id="Phobius"/>
    </source>
</evidence>
<accession>A0AAU8IIT9</accession>
<dbReference type="InterPro" id="IPR015001">
    <property type="entry name" value="DUF1850"/>
</dbReference>
<proteinExistence type="predicted"/>
<sequence>MTRRISYISIVIVMTGSVLMFLFYPNRPALIFEDPETHRLLASLPVDEKDHFQIVFTHSVHLSDVCEEYVLKEGKIYPFQLTYSDTAVGMPANAGDGESFSVKNGKYRIQNLKGAYHGLNLTIGAIVANHRMIYQGKTYSLKNNFGPGKNILITYKKISYWSLWRGGKLT</sequence>
<dbReference type="Pfam" id="PF08905">
    <property type="entry name" value="DUF1850"/>
    <property type="match status" value="1"/>
</dbReference>
<dbReference type="EMBL" id="CP159510">
    <property type="protein sequence ID" value="XCJ18268.1"/>
    <property type="molecule type" value="Genomic_DNA"/>
</dbReference>
<feature type="transmembrane region" description="Helical" evidence="1">
    <location>
        <begin position="7"/>
        <end position="24"/>
    </location>
</feature>
<keyword evidence="1" id="KW-0812">Transmembrane</keyword>
<evidence type="ECO:0000313" key="2">
    <source>
        <dbReference type="EMBL" id="XCJ18268.1"/>
    </source>
</evidence>
<gene>
    <name evidence="2" type="ORF">ABNN70_07480</name>
</gene>